<organism evidence="1 2">
    <name type="scientific">Zizania palustris</name>
    <name type="common">Northern wild rice</name>
    <dbReference type="NCBI Taxonomy" id="103762"/>
    <lineage>
        <taxon>Eukaryota</taxon>
        <taxon>Viridiplantae</taxon>
        <taxon>Streptophyta</taxon>
        <taxon>Embryophyta</taxon>
        <taxon>Tracheophyta</taxon>
        <taxon>Spermatophyta</taxon>
        <taxon>Magnoliopsida</taxon>
        <taxon>Liliopsida</taxon>
        <taxon>Poales</taxon>
        <taxon>Poaceae</taxon>
        <taxon>BOP clade</taxon>
        <taxon>Oryzoideae</taxon>
        <taxon>Oryzeae</taxon>
        <taxon>Zizaniinae</taxon>
        <taxon>Zizania</taxon>
    </lineage>
</organism>
<dbReference type="Proteomes" id="UP000729402">
    <property type="component" value="Unassembled WGS sequence"/>
</dbReference>
<keyword evidence="2" id="KW-1185">Reference proteome</keyword>
<reference evidence="1" key="2">
    <citation type="submission" date="2021-02" db="EMBL/GenBank/DDBJ databases">
        <authorList>
            <person name="Kimball J.A."/>
            <person name="Haas M.W."/>
            <person name="Macchietto M."/>
            <person name="Kono T."/>
            <person name="Duquette J."/>
            <person name="Shao M."/>
        </authorList>
    </citation>
    <scope>NUCLEOTIDE SEQUENCE</scope>
    <source>
        <tissue evidence="1">Fresh leaf tissue</tissue>
    </source>
</reference>
<evidence type="ECO:0000313" key="1">
    <source>
        <dbReference type="EMBL" id="KAG8065778.1"/>
    </source>
</evidence>
<gene>
    <name evidence="1" type="ORF">GUJ93_ZPchr0004g38236</name>
</gene>
<evidence type="ECO:0000313" key="2">
    <source>
        <dbReference type="Proteomes" id="UP000729402"/>
    </source>
</evidence>
<name>A0A8J5VZN7_ZIZPA</name>
<protein>
    <submittedName>
        <fullName evidence="1">Uncharacterized protein</fullName>
    </submittedName>
</protein>
<proteinExistence type="predicted"/>
<accession>A0A8J5VZN7</accession>
<dbReference type="EMBL" id="JAAALK010000285">
    <property type="protein sequence ID" value="KAG8065778.1"/>
    <property type="molecule type" value="Genomic_DNA"/>
</dbReference>
<comment type="caution">
    <text evidence="1">The sequence shown here is derived from an EMBL/GenBank/DDBJ whole genome shotgun (WGS) entry which is preliminary data.</text>
</comment>
<sequence>MAAALHMMAATAPSEDGCGSALKWWLRRRPRTAAAPLDGGAWLLPVSNPTHGSSFEMDVLVVVGATCRHCFRMRPASFPFLVSG</sequence>
<dbReference type="AlphaFoldDB" id="A0A8J5VZN7"/>
<reference evidence="1" key="1">
    <citation type="journal article" date="2021" name="bioRxiv">
        <title>Whole Genome Assembly and Annotation of Northern Wild Rice, Zizania palustris L., Supports a Whole Genome Duplication in the Zizania Genus.</title>
        <authorList>
            <person name="Haas M."/>
            <person name="Kono T."/>
            <person name="Macchietto M."/>
            <person name="Millas R."/>
            <person name="McGilp L."/>
            <person name="Shao M."/>
            <person name="Duquette J."/>
            <person name="Hirsch C.N."/>
            <person name="Kimball J."/>
        </authorList>
    </citation>
    <scope>NUCLEOTIDE SEQUENCE</scope>
    <source>
        <tissue evidence="1">Fresh leaf tissue</tissue>
    </source>
</reference>